<gene>
    <name evidence="2" type="ORF">L211DRAFT_795333</name>
</gene>
<dbReference type="InterPro" id="IPR001650">
    <property type="entry name" value="Helicase_C-like"/>
</dbReference>
<dbReference type="OrthoDB" id="2608216at2759"/>
<evidence type="ECO:0000313" key="3">
    <source>
        <dbReference type="Proteomes" id="UP000267821"/>
    </source>
</evidence>
<dbReference type="Gene3D" id="3.40.50.300">
    <property type="entry name" value="P-loop containing nucleotide triphosphate hydrolases"/>
    <property type="match status" value="1"/>
</dbReference>
<dbReference type="SUPFAM" id="SSF52540">
    <property type="entry name" value="P-loop containing nucleoside triphosphate hydrolases"/>
    <property type="match status" value="1"/>
</dbReference>
<evidence type="ECO:0000313" key="2">
    <source>
        <dbReference type="EMBL" id="RPB18948.1"/>
    </source>
</evidence>
<dbReference type="InParanoid" id="A0A3N4LB36"/>
<protein>
    <recommendedName>
        <fullName evidence="1">Helicase C-terminal domain-containing protein</fullName>
    </recommendedName>
</protein>
<feature type="domain" description="Helicase C-terminal" evidence="1">
    <location>
        <begin position="5"/>
        <end position="58"/>
    </location>
</feature>
<organism evidence="2 3">
    <name type="scientific">Terfezia boudieri ATCC MYA-4762</name>
    <dbReference type="NCBI Taxonomy" id="1051890"/>
    <lineage>
        <taxon>Eukaryota</taxon>
        <taxon>Fungi</taxon>
        <taxon>Dikarya</taxon>
        <taxon>Ascomycota</taxon>
        <taxon>Pezizomycotina</taxon>
        <taxon>Pezizomycetes</taxon>
        <taxon>Pezizales</taxon>
        <taxon>Pezizaceae</taxon>
        <taxon>Terfezia</taxon>
    </lineage>
</organism>
<reference evidence="2 3" key="1">
    <citation type="journal article" date="2018" name="Nat. Ecol. Evol.">
        <title>Pezizomycetes genomes reveal the molecular basis of ectomycorrhizal truffle lifestyle.</title>
        <authorList>
            <person name="Murat C."/>
            <person name="Payen T."/>
            <person name="Noel B."/>
            <person name="Kuo A."/>
            <person name="Morin E."/>
            <person name="Chen J."/>
            <person name="Kohler A."/>
            <person name="Krizsan K."/>
            <person name="Balestrini R."/>
            <person name="Da Silva C."/>
            <person name="Montanini B."/>
            <person name="Hainaut M."/>
            <person name="Levati E."/>
            <person name="Barry K.W."/>
            <person name="Belfiori B."/>
            <person name="Cichocki N."/>
            <person name="Clum A."/>
            <person name="Dockter R.B."/>
            <person name="Fauchery L."/>
            <person name="Guy J."/>
            <person name="Iotti M."/>
            <person name="Le Tacon F."/>
            <person name="Lindquist E.A."/>
            <person name="Lipzen A."/>
            <person name="Malagnac F."/>
            <person name="Mello A."/>
            <person name="Molinier V."/>
            <person name="Miyauchi S."/>
            <person name="Poulain J."/>
            <person name="Riccioni C."/>
            <person name="Rubini A."/>
            <person name="Sitrit Y."/>
            <person name="Splivallo R."/>
            <person name="Traeger S."/>
            <person name="Wang M."/>
            <person name="Zifcakova L."/>
            <person name="Wipf D."/>
            <person name="Zambonelli A."/>
            <person name="Paolocci F."/>
            <person name="Nowrousian M."/>
            <person name="Ottonello S."/>
            <person name="Baldrian P."/>
            <person name="Spatafora J.W."/>
            <person name="Henrissat B."/>
            <person name="Nagy L.G."/>
            <person name="Aury J.M."/>
            <person name="Wincker P."/>
            <person name="Grigoriev I.V."/>
            <person name="Bonfante P."/>
            <person name="Martin F.M."/>
        </authorList>
    </citation>
    <scope>NUCLEOTIDE SEQUENCE [LARGE SCALE GENOMIC DNA]</scope>
    <source>
        <strain evidence="2 3">ATCC MYA-4762</strain>
    </source>
</reference>
<evidence type="ECO:0000259" key="1">
    <source>
        <dbReference type="Pfam" id="PF00271"/>
    </source>
</evidence>
<proteinExistence type="predicted"/>
<dbReference type="Proteomes" id="UP000267821">
    <property type="component" value="Unassembled WGS sequence"/>
</dbReference>
<name>A0A3N4LB36_9PEZI</name>
<accession>A0A3N4LB36</accession>
<dbReference type="AlphaFoldDB" id="A0A3N4LB36"/>
<keyword evidence="3" id="KW-1185">Reference proteome</keyword>
<dbReference type="EMBL" id="ML121603">
    <property type="protein sequence ID" value="RPB18948.1"/>
    <property type="molecule type" value="Genomic_DNA"/>
</dbReference>
<sequence>MKRIIESDWKAGRARIMISTSPWGMGIDDPDVERVIQWGVRHLKNLDTIMQRFRCAGRTAELQGAYILFTEKEFIGPRSSTEKVATKR</sequence>
<dbReference type="InterPro" id="IPR027417">
    <property type="entry name" value="P-loop_NTPase"/>
</dbReference>
<dbReference type="Pfam" id="PF00271">
    <property type="entry name" value="Helicase_C"/>
    <property type="match status" value="1"/>
</dbReference>